<dbReference type="HOGENOM" id="CLU_3435059_0_0_1"/>
<sequence length="14" mass="1539">MRIEATLVEAHGPD</sequence>
<evidence type="ECO:0000313" key="1">
    <source>
        <dbReference type="EMBL" id="EQB44033.1"/>
    </source>
</evidence>
<name>T0JU31_COLGC</name>
<proteinExistence type="predicted"/>
<evidence type="ECO:0000313" key="2">
    <source>
        <dbReference type="Proteomes" id="UP000015530"/>
    </source>
</evidence>
<reference evidence="2" key="1">
    <citation type="journal article" date="2013" name="Mol. Plant Microbe Interact.">
        <title>Global aspects of pacC regulation of pathogenicity genes in Colletotrichum gloeosporioides as revealed by transcriptome analysis.</title>
        <authorList>
            <person name="Alkan N."/>
            <person name="Meng X."/>
            <person name="Friedlander G."/>
            <person name="Reuveni E."/>
            <person name="Sukno S."/>
            <person name="Sherman A."/>
            <person name="Thon M."/>
            <person name="Fluhr R."/>
            <person name="Prusky D."/>
        </authorList>
    </citation>
    <scope>NUCLEOTIDE SEQUENCE [LARGE SCALE GENOMIC DNA]</scope>
    <source>
        <strain evidence="2">Cg-14</strain>
    </source>
</reference>
<dbReference type="EMBL" id="AMYD01004112">
    <property type="protein sequence ID" value="EQB44033.1"/>
    <property type="molecule type" value="Genomic_DNA"/>
</dbReference>
<dbReference type="Proteomes" id="UP000015530">
    <property type="component" value="Unassembled WGS sequence"/>
</dbReference>
<comment type="caution">
    <text evidence="1">The sequence shown here is derived from an EMBL/GenBank/DDBJ whole genome shotgun (WGS) entry which is preliminary data.</text>
</comment>
<gene>
    <name evidence="1" type="ORF">CGLO_17258</name>
</gene>
<accession>T0JU31</accession>
<protein>
    <submittedName>
        <fullName evidence="1">Uncharacterized protein</fullName>
    </submittedName>
</protein>
<organism evidence="1 2">
    <name type="scientific">Colletotrichum gloeosporioides (strain Cg-14)</name>
    <name type="common">Anthracnose fungus</name>
    <name type="synonym">Glomerella cingulata</name>
    <dbReference type="NCBI Taxonomy" id="1237896"/>
    <lineage>
        <taxon>Eukaryota</taxon>
        <taxon>Fungi</taxon>
        <taxon>Dikarya</taxon>
        <taxon>Ascomycota</taxon>
        <taxon>Pezizomycotina</taxon>
        <taxon>Sordariomycetes</taxon>
        <taxon>Hypocreomycetidae</taxon>
        <taxon>Glomerellales</taxon>
        <taxon>Glomerellaceae</taxon>
        <taxon>Colletotrichum</taxon>
        <taxon>Colletotrichum gloeosporioides species complex</taxon>
    </lineage>
</organism>